<evidence type="ECO:0000256" key="2">
    <source>
        <dbReference type="SAM" id="Phobius"/>
    </source>
</evidence>
<reference evidence="3" key="1">
    <citation type="journal article" date="2023" name="Mol. Phylogenet. Evol.">
        <title>Genome-scale phylogeny and comparative genomics of the fungal order Sordariales.</title>
        <authorList>
            <person name="Hensen N."/>
            <person name="Bonometti L."/>
            <person name="Westerberg I."/>
            <person name="Brannstrom I.O."/>
            <person name="Guillou S."/>
            <person name="Cros-Aarteil S."/>
            <person name="Calhoun S."/>
            <person name="Haridas S."/>
            <person name="Kuo A."/>
            <person name="Mondo S."/>
            <person name="Pangilinan J."/>
            <person name="Riley R."/>
            <person name="LaButti K."/>
            <person name="Andreopoulos B."/>
            <person name="Lipzen A."/>
            <person name="Chen C."/>
            <person name="Yan M."/>
            <person name="Daum C."/>
            <person name="Ng V."/>
            <person name="Clum A."/>
            <person name="Steindorff A."/>
            <person name="Ohm R.A."/>
            <person name="Martin F."/>
            <person name="Silar P."/>
            <person name="Natvig D.O."/>
            <person name="Lalanne C."/>
            <person name="Gautier V."/>
            <person name="Ament-Velasquez S.L."/>
            <person name="Kruys A."/>
            <person name="Hutchinson M.I."/>
            <person name="Powell A.J."/>
            <person name="Barry K."/>
            <person name="Miller A.N."/>
            <person name="Grigoriev I.V."/>
            <person name="Debuchy R."/>
            <person name="Gladieux P."/>
            <person name="Hiltunen Thoren M."/>
            <person name="Johannesson H."/>
        </authorList>
    </citation>
    <scope>NUCLEOTIDE SEQUENCE</scope>
    <source>
        <strain evidence="3">CBS 532.94</strain>
    </source>
</reference>
<feature type="compositionally biased region" description="Low complexity" evidence="1">
    <location>
        <begin position="240"/>
        <end position="253"/>
    </location>
</feature>
<comment type="caution">
    <text evidence="3">The sequence shown here is derived from an EMBL/GenBank/DDBJ whole genome shotgun (WGS) entry which is preliminary data.</text>
</comment>
<feature type="compositionally biased region" description="Basic and acidic residues" evidence="1">
    <location>
        <begin position="333"/>
        <end position="344"/>
    </location>
</feature>
<keyword evidence="4" id="KW-1185">Reference proteome</keyword>
<feature type="region of interest" description="Disordered" evidence="1">
    <location>
        <begin position="221"/>
        <end position="258"/>
    </location>
</feature>
<feature type="region of interest" description="Disordered" evidence="1">
    <location>
        <begin position="299"/>
        <end position="344"/>
    </location>
</feature>
<keyword evidence="2" id="KW-0472">Membrane</keyword>
<reference evidence="3" key="2">
    <citation type="submission" date="2023-05" db="EMBL/GenBank/DDBJ databases">
        <authorList>
            <consortium name="Lawrence Berkeley National Laboratory"/>
            <person name="Steindorff A."/>
            <person name="Hensen N."/>
            <person name="Bonometti L."/>
            <person name="Westerberg I."/>
            <person name="Brannstrom I.O."/>
            <person name="Guillou S."/>
            <person name="Cros-Aarteil S."/>
            <person name="Calhoun S."/>
            <person name="Haridas S."/>
            <person name="Kuo A."/>
            <person name="Mondo S."/>
            <person name="Pangilinan J."/>
            <person name="Riley R."/>
            <person name="Labutti K."/>
            <person name="Andreopoulos B."/>
            <person name="Lipzen A."/>
            <person name="Chen C."/>
            <person name="Yanf M."/>
            <person name="Daum C."/>
            <person name="Ng V."/>
            <person name="Clum A."/>
            <person name="Ohm R."/>
            <person name="Martin F."/>
            <person name="Silar P."/>
            <person name="Natvig D."/>
            <person name="Lalanne C."/>
            <person name="Gautier V."/>
            <person name="Ament-Velasquez S.L."/>
            <person name="Kruys A."/>
            <person name="Hutchinson M.I."/>
            <person name="Powell A.J."/>
            <person name="Barry K."/>
            <person name="Miller A.N."/>
            <person name="Grigoriev I.V."/>
            <person name="Debuchy R."/>
            <person name="Gladieux P."/>
            <person name="Thoren M.H."/>
            <person name="Johannesson H."/>
        </authorList>
    </citation>
    <scope>NUCLEOTIDE SEQUENCE</scope>
    <source>
        <strain evidence="3">CBS 532.94</strain>
    </source>
</reference>
<proteinExistence type="predicted"/>
<organism evidence="3 4">
    <name type="scientific">Achaetomium macrosporum</name>
    <dbReference type="NCBI Taxonomy" id="79813"/>
    <lineage>
        <taxon>Eukaryota</taxon>
        <taxon>Fungi</taxon>
        <taxon>Dikarya</taxon>
        <taxon>Ascomycota</taxon>
        <taxon>Pezizomycotina</taxon>
        <taxon>Sordariomycetes</taxon>
        <taxon>Sordariomycetidae</taxon>
        <taxon>Sordariales</taxon>
        <taxon>Chaetomiaceae</taxon>
        <taxon>Achaetomium</taxon>
    </lineage>
</organism>
<name>A0AAN7H3B6_9PEZI</name>
<evidence type="ECO:0000256" key="1">
    <source>
        <dbReference type="SAM" id="MobiDB-lite"/>
    </source>
</evidence>
<evidence type="ECO:0000313" key="4">
    <source>
        <dbReference type="Proteomes" id="UP001303760"/>
    </source>
</evidence>
<sequence>MATFTGRAGTLIGPLTTTWTMPDSCTVHVLNCATCSEGFRGQQCVMTDGTAQASDHTTCWPPATTRVPVPQPPFVGWGFYSPGLACPAGYTTACTAQYGGRAEWDVEFTLVPGETAIGCCPEGFRCTNRNGNTCIAIVSTGTQTSVATGMCSGSGLASVNQATFPDVITVTTTATDATGTAALSGVVQTVTREMVLLAPMFQLNHQSSDLVQATRPSTTLSTATSGFLSSSAPIRPGSGADSETASASAPASSGNGQGGLSTAATIGVGVGAALGGILLAAVVACVWFKRWRPRRKVAIPPETSDGESNGKPQPMYVYGPQSWVQPPEMDAAPAHKSEPTELPS</sequence>
<keyword evidence="2" id="KW-1133">Transmembrane helix</keyword>
<dbReference type="EMBL" id="MU860634">
    <property type="protein sequence ID" value="KAK4233191.1"/>
    <property type="molecule type" value="Genomic_DNA"/>
</dbReference>
<feature type="transmembrane region" description="Helical" evidence="2">
    <location>
        <begin position="266"/>
        <end position="288"/>
    </location>
</feature>
<keyword evidence="2" id="KW-0812">Transmembrane</keyword>
<evidence type="ECO:0000313" key="3">
    <source>
        <dbReference type="EMBL" id="KAK4233191.1"/>
    </source>
</evidence>
<protein>
    <submittedName>
        <fullName evidence="3">Uncharacterized protein</fullName>
    </submittedName>
</protein>
<dbReference type="Proteomes" id="UP001303760">
    <property type="component" value="Unassembled WGS sequence"/>
</dbReference>
<accession>A0AAN7H3B6</accession>
<feature type="compositionally biased region" description="Polar residues" evidence="1">
    <location>
        <begin position="221"/>
        <end position="232"/>
    </location>
</feature>
<dbReference type="AlphaFoldDB" id="A0AAN7H3B6"/>
<gene>
    <name evidence="3" type="ORF">C8A03DRAFT_19677</name>
</gene>